<dbReference type="Proteomes" id="UP000053237">
    <property type="component" value="Unassembled WGS sequence"/>
</dbReference>
<organism evidence="2 3">
    <name type="scientific">Albugo candida</name>
    <dbReference type="NCBI Taxonomy" id="65357"/>
    <lineage>
        <taxon>Eukaryota</taxon>
        <taxon>Sar</taxon>
        <taxon>Stramenopiles</taxon>
        <taxon>Oomycota</taxon>
        <taxon>Peronosporomycetes</taxon>
        <taxon>Albuginales</taxon>
        <taxon>Albuginaceae</taxon>
        <taxon>Albugo</taxon>
    </lineage>
</organism>
<keyword evidence="3" id="KW-1185">Reference proteome</keyword>
<evidence type="ECO:0000313" key="2">
    <source>
        <dbReference type="EMBL" id="CCI41890.1"/>
    </source>
</evidence>
<dbReference type="EMBL" id="CAIX01000026">
    <property type="protein sequence ID" value="CCI41890.1"/>
    <property type="molecule type" value="Genomic_DNA"/>
</dbReference>
<name>A0A024G6H7_9STRA</name>
<evidence type="ECO:0000256" key="1">
    <source>
        <dbReference type="SAM" id="Phobius"/>
    </source>
</evidence>
<protein>
    <recommendedName>
        <fullName evidence="4">Hexosyltransferase</fullName>
    </recommendedName>
</protein>
<dbReference type="InParanoid" id="A0A024G6H7"/>
<keyword evidence="1" id="KW-1133">Transmembrane helix</keyword>
<comment type="caution">
    <text evidence="2">The sequence shown here is derived from an EMBL/GenBank/DDBJ whole genome shotgun (WGS) entry which is preliminary data.</text>
</comment>
<proteinExistence type="predicted"/>
<reference evidence="2 3" key="1">
    <citation type="submission" date="2012-05" db="EMBL/GenBank/DDBJ databases">
        <title>Recombination and specialization in a pathogen metapopulation.</title>
        <authorList>
            <person name="Gardiner A."/>
            <person name="Kemen E."/>
            <person name="Schultz-Larsen T."/>
            <person name="MacLean D."/>
            <person name="Van Oosterhout C."/>
            <person name="Jones J.D.G."/>
        </authorList>
    </citation>
    <scope>NUCLEOTIDE SEQUENCE [LARGE SCALE GENOMIC DNA]</scope>
    <source>
        <strain evidence="2 3">Ac Nc2</strain>
    </source>
</reference>
<evidence type="ECO:0000313" key="3">
    <source>
        <dbReference type="Proteomes" id="UP000053237"/>
    </source>
</evidence>
<accession>A0A024G6H7</accession>
<keyword evidence="1" id="KW-0472">Membrane</keyword>
<dbReference type="Gene3D" id="3.90.550.50">
    <property type="match status" value="1"/>
</dbReference>
<dbReference type="AlphaFoldDB" id="A0A024G6H7"/>
<gene>
    <name evidence="2" type="ORF">BN9_026740</name>
</gene>
<keyword evidence="1" id="KW-0812">Transmembrane</keyword>
<dbReference type="OrthoDB" id="112841at2759"/>
<sequence>MRRRTKSNDIPLPLQYKTALLLFIGFTAGFYFQLVLFYLHVRKGFSGEILTSHDYRSMEEYHKGEIQSRMKLVLFVSKKSNWDYIGLIASPHTILFAHVDVEIPPSLRNSIDTILHEGIDSYLNLHNKTITVMSHVYKKHSEHHFFKQDDDAIVFWPHFYDCMKKCLDLSTCYAGDMHVNIGDLSNRNLYVFATGGSYFVGNKLLECILGSNVYVERTGLDFGEDKTVGKMIFYNNCVVQYVSCKWFNNKEIYSTNAHFTMRKGRSNEIKSDQILAGKDEHL</sequence>
<evidence type="ECO:0008006" key="4">
    <source>
        <dbReference type="Google" id="ProtNLM"/>
    </source>
</evidence>
<feature type="transmembrane region" description="Helical" evidence="1">
    <location>
        <begin position="20"/>
        <end position="41"/>
    </location>
</feature>